<proteinExistence type="predicted"/>
<reference evidence="3" key="1">
    <citation type="journal article" date="2023" name="Proc. Natl. Acad. Sci. U.S.A.">
        <title>Genomic and structural basis for evolution of tropane alkaloid biosynthesis.</title>
        <authorList>
            <person name="Wanga Y.-J."/>
            <person name="Taina T."/>
            <person name="Yua J.-Y."/>
            <person name="Lia J."/>
            <person name="Xua B."/>
            <person name="Chenc J."/>
            <person name="D'Auriad J.C."/>
            <person name="Huanga J.-P."/>
            <person name="Huanga S.-X."/>
        </authorList>
    </citation>
    <scope>NUCLEOTIDE SEQUENCE [LARGE SCALE GENOMIC DNA]</scope>
    <source>
        <strain evidence="3">cv. KIB-2019</strain>
    </source>
</reference>
<name>A0A9Q1LB42_9SOLA</name>
<feature type="region of interest" description="Disordered" evidence="1">
    <location>
        <begin position="1"/>
        <end position="42"/>
    </location>
</feature>
<dbReference type="PANTHER" id="PTHR33472">
    <property type="entry name" value="OS01G0106600 PROTEIN"/>
    <property type="match status" value="1"/>
</dbReference>
<sequence>MQPSELSEVRSTRDITEGPSKISDSSRIISEPKTDRLLETNTPETKVVKEVYGAREKLQNKTAAGGSKETAGSAEQDIPLNKEVKDNISKFTHRMAVGDGKQNFGETPVSVITLAGDNRGASMQLGSDSSRKGREIHIHRGYKLNTDENADATTDSEGRQPNDARTMKDQETEAYLNCNVQGLNNSITFDSSIEGKNPGVCRLGVLKRIVPLREIAISSIGQTAQIPPSDRERDKKLRQKIEFFLHKQYTRKSFNLW</sequence>
<dbReference type="Proteomes" id="UP001152561">
    <property type="component" value="Unassembled WGS sequence"/>
</dbReference>
<protein>
    <submittedName>
        <fullName evidence="2">Uncharacterized protein</fullName>
    </submittedName>
</protein>
<dbReference type="PANTHER" id="PTHR33472:SF15">
    <property type="entry name" value="FLOCCULATION PROTEIN FLO11-LIKE"/>
    <property type="match status" value="1"/>
</dbReference>
<dbReference type="EMBL" id="JAJAGQ010000021">
    <property type="protein sequence ID" value="KAJ8530609.1"/>
    <property type="molecule type" value="Genomic_DNA"/>
</dbReference>
<evidence type="ECO:0000256" key="1">
    <source>
        <dbReference type="SAM" id="MobiDB-lite"/>
    </source>
</evidence>
<dbReference type="AlphaFoldDB" id="A0A9Q1LB42"/>
<feature type="region of interest" description="Disordered" evidence="1">
    <location>
        <begin position="57"/>
        <end position="78"/>
    </location>
</feature>
<accession>A0A9Q1LB42</accession>
<dbReference type="OrthoDB" id="1709592at2759"/>
<gene>
    <name evidence="2" type="ORF">K7X08_023490</name>
</gene>
<feature type="compositionally biased region" description="Basic and acidic residues" evidence="1">
    <location>
        <begin position="7"/>
        <end position="16"/>
    </location>
</feature>
<organism evidence="2 3">
    <name type="scientific">Anisodus acutangulus</name>
    <dbReference type="NCBI Taxonomy" id="402998"/>
    <lineage>
        <taxon>Eukaryota</taxon>
        <taxon>Viridiplantae</taxon>
        <taxon>Streptophyta</taxon>
        <taxon>Embryophyta</taxon>
        <taxon>Tracheophyta</taxon>
        <taxon>Spermatophyta</taxon>
        <taxon>Magnoliopsida</taxon>
        <taxon>eudicotyledons</taxon>
        <taxon>Gunneridae</taxon>
        <taxon>Pentapetalae</taxon>
        <taxon>asterids</taxon>
        <taxon>lamiids</taxon>
        <taxon>Solanales</taxon>
        <taxon>Solanaceae</taxon>
        <taxon>Solanoideae</taxon>
        <taxon>Hyoscyameae</taxon>
        <taxon>Anisodus</taxon>
    </lineage>
</organism>
<keyword evidence="3" id="KW-1185">Reference proteome</keyword>
<evidence type="ECO:0000313" key="2">
    <source>
        <dbReference type="EMBL" id="KAJ8530609.1"/>
    </source>
</evidence>
<evidence type="ECO:0000313" key="3">
    <source>
        <dbReference type="Proteomes" id="UP001152561"/>
    </source>
</evidence>
<comment type="caution">
    <text evidence="2">The sequence shown here is derived from an EMBL/GenBank/DDBJ whole genome shotgun (WGS) entry which is preliminary data.</text>
</comment>